<evidence type="ECO:0000259" key="3">
    <source>
        <dbReference type="Pfam" id="PF01832"/>
    </source>
</evidence>
<dbReference type="EMBL" id="JENY01000006">
    <property type="protein sequence ID" value="EXL09575.1"/>
    <property type="molecule type" value="Genomic_DNA"/>
</dbReference>
<evidence type="ECO:0000313" key="4">
    <source>
        <dbReference type="EMBL" id="EXL09575.1"/>
    </source>
</evidence>
<evidence type="ECO:0000313" key="5">
    <source>
        <dbReference type="Proteomes" id="UP000019849"/>
    </source>
</evidence>
<gene>
    <name evidence="4" type="ORF">BG36_20785</name>
</gene>
<evidence type="ECO:0000256" key="1">
    <source>
        <dbReference type="ARBA" id="ARBA00022801"/>
    </source>
</evidence>
<dbReference type="AlphaFoldDB" id="A0A011VME3"/>
<dbReference type="Pfam" id="PF01832">
    <property type="entry name" value="Glucosaminidase"/>
    <property type="match status" value="1"/>
</dbReference>
<dbReference type="Proteomes" id="UP000019849">
    <property type="component" value="Unassembled WGS sequence"/>
</dbReference>
<accession>A0A011VME3</accession>
<organism evidence="4 5">
    <name type="scientific">Aquamicrobium defluvii</name>
    <dbReference type="NCBI Taxonomy" id="69279"/>
    <lineage>
        <taxon>Bacteria</taxon>
        <taxon>Pseudomonadati</taxon>
        <taxon>Pseudomonadota</taxon>
        <taxon>Alphaproteobacteria</taxon>
        <taxon>Hyphomicrobiales</taxon>
        <taxon>Phyllobacteriaceae</taxon>
        <taxon>Aquamicrobium</taxon>
    </lineage>
</organism>
<dbReference type="Gene3D" id="1.10.530.10">
    <property type="match status" value="1"/>
</dbReference>
<dbReference type="PANTHER" id="PTHR33308:SF9">
    <property type="entry name" value="PEPTIDOGLYCAN HYDROLASE FLGJ"/>
    <property type="match status" value="1"/>
</dbReference>
<dbReference type="eggNOG" id="COG1705">
    <property type="taxonomic scope" value="Bacteria"/>
</dbReference>
<comment type="caution">
    <text evidence="4">The sequence shown here is derived from an EMBL/GenBank/DDBJ whole genome shotgun (WGS) entry which is preliminary data.</text>
</comment>
<keyword evidence="1" id="KW-0378">Hydrolase</keyword>
<feature type="region of interest" description="Disordered" evidence="2">
    <location>
        <begin position="247"/>
        <end position="275"/>
    </location>
</feature>
<dbReference type="STRING" id="69279.BG36_20785"/>
<dbReference type="InterPro" id="IPR051056">
    <property type="entry name" value="Glycosyl_Hydrolase_73"/>
</dbReference>
<proteinExistence type="predicted"/>
<dbReference type="PATRIC" id="fig|69279.3.peg.1096"/>
<reference evidence="4 5" key="1">
    <citation type="submission" date="2014-02" db="EMBL/GenBank/DDBJ databases">
        <title>Aquamicrobium defluvii Genome sequencing.</title>
        <authorList>
            <person name="Wang X."/>
        </authorList>
    </citation>
    <scope>NUCLEOTIDE SEQUENCE [LARGE SCALE GENOMIC DNA]</scope>
    <source>
        <strain evidence="4 5">W13Z1</strain>
    </source>
</reference>
<dbReference type="GO" id="GO:0004040">
    <property type="term" value="F:amidase activity"/>
    <property type="evidence" value="ECO:0007669"/>
    <property type="project" value="InterPro"/>
</dbReference>
<feature type="compositionally biased region" description="Low complexity" evidence="2">
    <location>
        <begin position="263"/>
        <end position="275"/>
    </location>
</feature>
<evidence type="ECO:0000256" key="2">
    <source>
        <dbReference type="SAM" id="MobiDB-lite"/>
    </source>
</evidence>
<protein>
    <recommendedName>
        <fullName evidence="3">Mannosyl-glycoprotein endo-beta-N-acetylglucosamidase-like domain-containing protein</fullName>
    </recommendedName>
</protein>
<dbReference type="PRINTS" id="PR01002">
    <property type="entry name" value="FLGFLGJ"/>
</dbReference>
<name>A0A011VME3_9HYPH</name>
<dbReference type="HOGENOM" id="CLU_477064_0_0_5"/>
<dbReference type="InterPro" id="IPR002901">
    <property type="entry name" value="MGlyc_endo_b_GlcNAc-like_dom"/>
</dbReference>
<dbReference type="PANTHER" id="PTHR33308">
    <property type="entry name" value="PEPTIDOGLYCAN HYDROLASE FLGJ"/>
    <property type="match status" value="1"/>
</dbReference>
<feature type="domain" description="Mannosyl-glycoprotein endo-beta-N-acetylglucosamidase-like" evidence="3">
    <location>
        <begin position="2"/>
        <end position="116"/>
    </location>
</feature>
<sequence>MAVAQAALETGFGRSVKGNNYHGIKAGRSWKGQTQNFKTWEEVGGKRKDIKDDFRVYASPVESFRDWAKTVSRNWPGVFTAKTFQQAVEALKAGKPGGYATDSKYNSKINSIAQRLEGAIGTVPDTAPLPPQRFQPIAAAPVAPTAQNMQTAMNLANIPARGQLPSTPQTFSAPLGQVKRAALPDIPATPLSRPVSPTPPAALASVNAPAPSRGFGLVSSAQAAPMPSIPAAALGVGQITPPSFASAQMMAPATTTPEQRLGVPSVPSMPSRPVTPTPAAALAAMTAPQAPSVPSALTAPNALGAPQTLAPPNEVQPTFVPATPAVPQLAPVTPPTVPTQPKTPDMRVAEAHMASSFPSAPRATAMDVYNGLATQGVANDGSIVSRDQFGNTSVTNQYGVTTKTNARGMQSTSRGIPSVPSAPGIAGPLGNTGIQTQPSGGLFGIQPAKTETGNIARGVVGSMAGSAIGSAAGPIGSIIGAAIGRSIAQGRNPLDALGGNRSGMMSFNTPAFGTINAFAPQTGGAFGTFPGAPTGVKGALGGRQSNLDGKSMRDISPGAAAAIGAGKGGLY</sequence>